<organism evidence="17 18">
    <name type="scientific">Pseudaquabacterium terrae</name>
    <dbReference type="NCBI Taxonomy" id="2732868"/>
    <lineage>
        <taxon>Bacteria</taxon>
        <taxon>Pseudomonadati</taxon>
        <taxon>Pseudomonadota</taxon>
        <taxon>Betaproteobacteria</taxon>
        <taxon>Burkholderiales</taxon>
        <taxon>Sphaerotilaceae</taxon>
        <taxon>Pseudaquabacterium</taxon>
    </lineage>
</organism>
<keyword evidence="7" id="KW-0406">Ion transport</keyword>
<evidence type="ECO:0000256" key="2">
    <source>
        <dbReference type="ARBA" id="ARBA00009810"/>
    </source>
</evidence>
<keyword evidence="8 13" id="KW-0798">TonB box</keyword>
<keyword evidence="5 12" id="KW-0812">Transmembrane</keyword>
<proteinExistence type="inferred from homology"/>
<keyword evidence="18" id="KW-1185">Reference proteome</keyword>
<keyword evidence="4 12" id="KW-1134">Transmembrane beta strand</keyword>
<dbReference type="Proteomes" id="UP000737171">
    <property type="component" value="Unassembled WGS sequence"/>
</dbReference>
<dbReference type="PROSITE" id="PS52016">
    <property type="entry name" value="TONB_DEPENDENT_REC_3"/>
    <property type="match status" value="1"/>
</dbReference>
<dbReference type="Pfam" id="PF07715">
    <property type="entry name" value="Plug"/>
    <property type="match status" value="1"/>
</dbReference>
<evidence type="ECO:0000256" key="11">
    <source>
        <dbReference type="ARBA" id="ARBA00023237"/>
    </source>
</evidence>
<evidence type="ECO:0000256" key="10">
    <source>
        <dbReference type="ARBA" id="ARBA00023170"/>
    </source>
</evidence>
<dbReference type="PANTHER" id="PTHR30069">
    <property type="entry name" value="TONB-DEPENDENT OUTER MEMBRANE RECEPTOR"/>
    <property type="match status" value="1"/>
</dbReference>
<reference evidence="17 18" key="1">
    <citation type="submission" date="2020-05" db="EMBL/GenBank/DDBJ databases">
        <title>Aquincola sp. isolate from soil.</title>
        <authorList>
            <person name="Han J."/>
            <person name="Kim D.-U."/>
        </authorList>
    </citation>
    <scope>NUCLEOTIDE SEQUENCE [LARGE SCALE GENOMIC DNA]</scope>
    <source>
        <strain evidence="17 18">S2</strain>
    </source>
</reference>
<evidence type="ECO:0000256" key="12">
    <source>
        <dbReference type="PROSITE-ProRule" id="PRU01360"/>
    </source>
</evidence>
<dbReference type="SUPFAM" id="SSF56935">
    <property type="entry name" value="Porins"/>
    <property type="match status" value="1"/>
</dbReference>
<evidence type="ECO:0000256" key="7">
    <source>
        <dbReference type="ARBA" id="ARBA00023065"/>
    </source>
</evidence>
<dbReference type="Gene3D" id="2.170.130.10">
    <property type="entry name" value="TonB-dependent receptor, plug domain"/>
    <property type="match status" value="1"/>
</dbReference>
<evidence type="ECO:0000259" key="15">
    <source>
        <dbReference type="Pfam" id="PF00593"/>
    </source>
</evidence>
<evidence type="ECO:0000256" key="6">
    <source>
        <dbReference type="ARBA" id="ARBA00022729"/>
    </source>
</evidence>
<comment type="similarity">
    <text evidence="2 12 13">Belongs to the TonB-dependent receptor family.</text>
</comment>
<keyword evidence="11 12" id="KW-0998">Cell outer membrane</keyword>
<keyword evidence="6 14" id="KW-0732">Signal</keyword>
<dbReference type="InterPro" id="IPR036942">
    <property type="entry name" value="Beta-barrel_TonB_sf"/>
</dbReference>
<evidence type="ECO:0000256" key="9">
    <source>
        <dbReference type="ARBA" id="ARBA00023136"/>
    </source>
</evidence>
<sequence length="634" mass="68242">MIHCPSKRRPAASRTRLHALALAAACAALPAAAQNPARSEPIVVIGAREPLPASKIAADVVIIDAERINRSTADSVEDLLRREAGVQVSRNGGPGANASIFIRGAGSGNTLVLVDGVRIGSATLGYAELEALSLASIERIEVLRGPASSLYGADGAGGVVQIFTRRGDSAPHASVRLAAGGYGAREGSLHAGAAFGSFDIAGGVSHERLEGVSTLRPNDRFGNHNPDVDGFRRSTAQARLGWQPAKGQRIDATLLETRLNTQYDASEFLPPTYAPDATPDFRNRLETQVAALAWNATWTPDWSSLVRIATQQGDSHTGGRQIDRFRTQRRQLDAQATWRMAAEQRVTLAYEALREEALATGFNGEPKRDNDALVLAYAGSFNGLNLQADLRHDDNSVYGEVDTGRLGASIAVGAGWRVRALAGQSFKAPSFNDLFYPGYGVPTIRPERSKSIELGIDGRWTGADFSATAYRNRTRDMVAYEPDRSRCPNDPAFNFGCAANIGRARLQGLSLAGGAQFGAWQGRAALDFVDAKDADTGQRLQRRAAHQASVSLDHDAGAWLVGVAALNVGARPDGGKVLAQYTTIDLRARWRLAPQWQLEAKLLNATDRDIEPVRDYQALGRQAWIGVRWDWPGR</sequence>
<dbReference type="Pfam" id="PF00593">
    <property type="entry name" value="TonB_dep_Rec_b-barrel"/>
    <property type="match status" value="1"/>
</dbReference>
<evidence type="ECO:0000256" key="1">
    <source>
        <dbReference type="ARBA" id="ARBA00004571"/>
    </source>
</evidence>
<feature type="domain" description="TonB-dependent receptor-like beta-barrel" evidence="15">
    <location>
        <begin position="199"/>
        <end position="604"/>
    </location>
</feature>
<protein>
    <submittedName>
        <fullName evidence="17">TonB-dependent receptor</fullName>
    </submittedName>
</protein>
<feature type="chain" id="PRO_5045854323" evidence="14">
    <location>
        <begin position="34"/>
        <end position="634"/>
    </location>
</feature>
<dbReference type="CDD" id="cd01347">
    <property type="entry name" value="ligand_gated_channel"/>
    <property type="match status" value="1"/>
</dbReference>
<name>A0ABX2EP47_9BURK</name>
<evidence type="ECO:0000256" key="8">
    <source>
        <dbReference type="ARBA" id="ARBA00023077"/>
    </source>
</evidence>
<evidence type="ECO:0000256" key="3">
    <source>
        <dbReference type="ARBA" id="ARBA00022448"/>
    </source>
</evidence>
<feature type="domain" description="TonB-dependent receptor plug" evidence="16">
    <location>
        <begin position="54"/>
        <end position="159"/>
    </location>
</feature>
<feature type="signal peptide" evidence="14">
    <location>
        <begin position="1"/>
        <end position="33"/>
    </location>
</feature>
<evidence type="ECO:0000313" key="17">
    <source>
        <dbReference type="EMBL" id="NRF70470.1"/>
    </source>
</evidence>
<evidence type="ECO:0000256" key="4">
    <source>
        <dbReference type="ARBA" id="ARBA00022452"/>
    </source>
</evidence>
<dbReference type="InterPro" id="IPR012910">
    <property type="entry name" value="Plug_dom"/>
</dbReference>
<dbReference type="EMBL" id="JABRWJ010000008">
    <property type="protein sequence ID" value="NRF70470.1"/>
    <property type="molecule type" value="Genomic_DNA"/>
</dbReference>
<dbReference type="InterPro" id="IPR039426">
    <property type="entry name" value="TonB-dep_rcpt-like"/>
</dbReference>
<comment type="caution">
    <text evidence="17">The sequence shown here is derived from an EMBL/GenBank/DDBJ whole genome shotgun (WGS) entry which is preliminary data.</text>
</comment>
<dbReference type="PANTHER" id="PTHR30069:SF53">
    <property type="entry name" value="COLICIN I RECEPTOR-RELATED"/>
    <property type="match status" value="1"/>
</dbReference>
<keyword evidence="3 12" id="KW-0813">Transport</keyword>
<evidence type="ECO:0000256" key="13">
    <source>
        <dbReference type="RuleBase" id="RU003357"/>
    </source>
</evidence>
<comment type="subcellular location">
    <subcellularLocation>
        <location evidence="1 12">Cell outer membrane</location>
        <topology evidence="1 12">Multi-pass membrane protein</topology>
    </subcellularLocation>
</comment>
<dbReference type="InterPro" id="IPR037066">
    <property type="entry name" value="Plug_dom_sf"/>
</dbReference>
<dbReference type="InterPro" id="IPR000531">
    <property type="entry name" value="Beta-barrel_TonB"/>
</dbReference>
<evidence type="ECO:0000313" key="18">
    <source>
        <dbReference type="Proteomes" id="UP000737171"/>
    </source>
</evidence>
<evidence type="ECO:0000256" key="5">
    <source>
        <dbReference type="ARBA" id="ARBA00022692"/>
    </source>
</evidence>
<dbReference type="Gene3D" id="2.40.170.20">
    <property type="entry name" value="TonB-dependent receptor, beta-barrel domain"/>
    <property type="match status" value="1"/>
</dbReference>
<gene>
    <name evidence="17" type="ORF">HLB44_26025</name>
</gene>
<keyword evidence="9 12" id="KW-0472">Membrane</keyword>
<keyword evidence="10 17" id="KW-0675">Receptor</keyword>
<accession>A0ABX2EP47</accession>
<evidence type="ECO:0000259" key="16">
    <source>
        <dbReference type="Pfam" id="PF07715"/>
    </source>
</evidence>
<evidence type="ECO:0000256" key="14">
    <source>
        <dbReference type="SAM" id="SignalP"/>
    </source>
</evidence>